<reference evidence="1 2" key="1">
    <citation type="submission" date="2016-02" db="EMBL/GenBank/DDBJ databases">
        <title>Band-tailed pigeon sequencing and assembly.</title>
        <authorList>
            <person name="Soares A.E."/>
            <person name="Novak B.J."/>
            <person name="Rice E.S."/>
            <person name="O'Connell B."/>
            <person name="Chang D."/>
            <person name="Weber S."/>
            <person name="Shapiro B."/>
        </authorList>
    </citation>
    <scope>NUCLEOTIDE SEQUENCE [LARGE SCALE GENOMIC DNA]</scope>
    <source>
        <strain evidence="1">BTP2013</strain>
        <tissue evidence="1">Blood</tissue>
    </source>
</reference>
<evidence type="ECO:0000313" key="2">
    <source>
        <dbReference type="Proteomes" id="UP000190648"/>
    </source>
</evidence>
<accession>A0A1V4JH86</accession>
<gene>
    <name evidence="1" type="ORF">AV530_018613</name>
</gene>
<organism evidence="1 2">
    <name type="scientific">Patagioenas fasciata monilis</name>
    <dbReference type="NCBI Taxonomy" id="372326"/>
    <lineage>
        <taxon>Eukaryota</taxon>
        <taxon>Metazoa</taxon>
        <taxon>Chordata</taxon>
        <taxon>Craniata</taxon>
        <taxon>Vertebrata</taxon>
        <taxon>Euteleostomi</taxon>
        <taxon>Archelosauria</taxon>
        <taxon>Archosauria</taxon>
        <taxon>Dinosauria</taxon>
        <taxon>Saurischia</taxon>
        <taxon>Theropoda</taxon>
        <taxon>Coelurosauria</taxon>
        <taxon>Aves</taxon>
        <taxon>Neognathae</taxon>
        <taxon>Neoaves</taxon>
        <taxon>Columbimorphae</taxon>
        <taxon>Columbiformes</taxon>
        <taxon>Columbidae</taxon>
        <taxon>Patagioenas</taxon>
    </lineage>
</organism>
<dbReference type="EMBL" id="LSYS01007408">
    <property type="protein sequence ID" value="OPJ71559.1"/>
    <property type="molecule type" value="Genomic_DNA"/>
</dbReference>
<evidence type="ECO:0000313" key="1">
    <source>
        <dbReference type="EMBL" id="OPJ71559.1"/>
    </source>
</evidence>
<name>A0A1V4JH86_PATFA</name>
<sequence>MLRAGRNSWLPLERGATSLFYAEEFEGAVRKTWFLDLRHGSMTSDMIPSPQTWFLDPRHDSITADMVP</sequence>
<dbReference type="AlphaFoldDB" id="A0A1V4JH86"/>
<dbReference type="Proteomes" id="UP000190648">
    <property type="component" value="Unassembled WGS sequence"/>
</dbReference>
<protein>
    <submittedName>
        <fullName evidence="1">Uncharacterized protein</fullName>
    </submittedName>
</protein>
<proteinExistence type="predicted"/>
<comment type="caution">
    <text evidence="1">The sequence shown here is derived from an EMBL/GenBank/DDBJ whole genome shotgun (WGS) entry which is preliminary data.</text>
</comment>
<keyword evidence="2" id="KW-1185">Reference proteome</keyword>